<dbReference type="RefSeq" id="WP_221024113.1">
    <property type="nucleotide sequence ID" value="NZ_JAIEZQ010000001.1"/>
</dbReference>
<evidence type="ECO:0000313" key="3">
    <source>
        <dbReference type="EMBL" id="MBY9074438.1"/>
    </source>
</evidence>
<sequence>MSQPPGIATPLHRHHNEAEAFYLLDGEITYVAGEETYELSAGWFMYLPRGLRSASGGTDRPASSHSLSRAVS</sequence>
<name>A0ABS7RK42_9ACTN</name>
<protein>
    <submittedName>
        <fullName evidence="3">Cupin domain-containing protein</fullName>
    </submittedName>
</protein>
<dbReference type="InterPro" id="IPR013096">
    <property type="entry name" value="Cupin_2"/>
</dbReference>
<dbReference type="Proteomes" id="UP000754710">
    <property type="component" value="Unassembled WGS sequence"/>
</dbReference>
<dbReference type="SUPFAM" id="SSF51182">
    <property type="entry name" value="RmlC-like cupins"/>
    <property type="match status" value="1"/>
</dbReference>
<dbReference type="Gene3D" id="2.60.120.10">
    <property type="entry name" value="Jelly Rolls"/>
    <property type="match status" value="1"/>
</dbReference>
<gene>
    <name evidence="3" type="ORF">K1X13_06370</name>
</gene>
<dbReference type="InterPro" id="IPR014710">
    <property type="entry name" value="RmlC-like_jellyroll"/>
</dbReference>
<keyword evidence="4" id="KW-1185">Reference proteome</keyword>
<comment type="caution">
    <text evidence="3">The sequence shown here is derived from an EMBL/GenBank/DDBJ whole genome shotgun (WGS) entry which is preliminary data.</text>
</comment>
<feature type="domain" description="Cupin type-2" evidence="2">
    <location>
        <begin position="3"/>
        <end position="51"/>
    </location>
</feature>
<dbReference type="InterPro" id="IPR011051">
    <property type="entry name" value="RmlC_Cupin_sf"/>
</dbReference>
<proteinExistence type="predicted"/>
<evidence type="ECO:0000313" key="4">
    <source>
        <dbReference type="Proteomes" id="UP000754710"/>
    </source>
</evidence>
<feature type="region of interest" description="Disordered" evidence="1">
    <location>
        <begin position="53"/>
        <end position="72"/>
    </location>
</feature>
<evidence type="ECO:0000259" key="2">
    <source>
        <dbReference type="Pfam" id="PF07883"/>
    </source>
</evidence>
<evidence type="ECO:0000256" key="1">
    <source>
        <dbReference type="SAM" id="MobiDB-lite"/>
    </source>
</evidence>
<reference evidence="3 4" key="1">
    <citation type="submission" date="2021-08" db="EMBL/GenBank/DDBJ databases">
        <title>Nocardioides bacterium WL0053 sp. nov., isolated from the sediment.</title>
        <authorList>
            <person name="Wang L."/>
            <person name="Zhang D."/>
            <person name="Zhang A."/>
        </authorList>
    </citation>
    <scope>NUCLEOTIDE SEQUENCE [LARGE SCALE GENOMIC DNA]</scope>
    <source>
        <strain evidence="3 4">WL0053</strain>
    </source>
</reference>
<accession>A0ABS7RK42</accession>
<dbReference type="Pfam" id="PF07883">
    <property type="entry name" value="Cupin_2"/>
    <property type="match status" value="1"/>
</dbReference>
<feature type="compositionally biased region" description="Polar residues" evidence="1">
    <location>
        <begin position="61"/>
        <end position="72"/>
    </location>
</feature>
<dbReference type="EMBL" id="JAIEZQ010000001">
    <property type="protein sequence ID" value="MBY9074438.1"/>
    <property type="molecule type" value="Genomic_DNA"/>
</dbReference>
<organism evidence="3 4">
    <name type="scientific">Nocardioides jiangsuensis</name>
    <dbReference type="NCBI Taxonomy" id="2866161"/>
    <lineage>
        <taxon>Bacteria</taxon>
        <taxon>Bacillati</taxon>
        <taxon>Actinomycetota</taxon>
        <taxon>Actinomycetes</taxon>
        <taxon>Propionibacteriales</taxon>
        <taxon>Nocardioidaceae</taxon>
        <taxon>Nocardioides</taxon>
    </lineage>
</organism>